<dbReference type="Proteomes" id="UP001054837">
    <property type="component" value="Unassembled WGS sequence"/>
</dbReference>
<protein>
    <submittedName>
        <fullName evidence="2">Uncharacterized protein</fullName>
    </submittedName>
</protein>
<comment type="caution">
    <text evidence="2">The sequence shown here is derived from an EMBL/GenBank/DDBJ whole genome shotgun (WGS) entry which is preliminary data.</text>
</comment>
<evidence type="ECO:0000256" key="1">
    <source>
        <dbReference type="SAM" id="MobiDB-lite"/>
    </source>
</evidence>
<reference evidence="2 3" key="1">
    <citation type="submission" date="2021-06" db="EMBL/GenBank/DDBJ databases">
        <title>Caerostris darwini draft genome.</title>
        <authorList>
            <person name="Kono N."/>
            <person name="Arakawa K."/>
        </authorList>
    </citation>
    <scope>NUCLEOTIDE SEQUENCE [LARGE SCALE GENOMIC DNA]</scope>
</reference>
<evidence type="ECO:0000313" key="3">
    <source>
        <dbReference type="Proteomes" id="UP001054837"/>
    </source>
</evidence>
<dbReference type="EMBL" id="BPLQ01001509">
    <property type="protein sequence ID" value="GIX82360.1"/>
    <property type="molecule type" value="Genomic_DNA"/>
</dbReference>
<name>A0AAV4NC54_9ARAC</name>
<organism evidence="2 3">
    <name type="scientific">Caerostris darwini</name>
    <dbReference type="NCBI Taxonomy" id="1538125"/>
    <lineage>
        <taxon>Eukaryota</taxon>
        <taxon>Metazoa</taxon>
        <taxon>Ecdysozoa</taxon>
        <taxon>Arthropoda</taxon>
        <taxon>Chelicerata</taxon>
        <taxon>Arachnida</taxon>
        <taxon>Araneae</taxon>
        <taxon>Araneomorphae</taxon>
        <taxon>Entelegynae</taxon>
        <taxon>Araneoidea</taxon>
        <taxon>Araneidae</taxon>
        <taxon>Caerostris</taxon>
    </lineage>
</organism>
<proteinExistence type="predicted"/>
<feature type="compositionally biased region" description="Basic residues" evidence="1">
    <location>
        <begin position="1"/>
        <end position="16"/>
    </location>
</feature>
<gene>
    <name evidence="2" type="ORF">CDAR_540801</name>
</gene>
<accession>A0AAV4NC54</accession>
<feature type="region of interest" description="Disordered" evidence="1">
    <location>
        <begin position="1"/>
        <end position="43"/>
    </location>
</feature>
<evidence type="ECO:0000313" key="2">
    <source>
        <dbReference type="EMBL" id="GIX82360.1"/>
    </source>
</evidence>
<sequence length="129" mass="15176">MTTAARRRHQQPHLHLHSTPPLQVRKVMRSQLPEPTRQRGSDFKDHRFIFKVEKYHDDYSQTIQLHKPAPATSSSFAFHPTFPSSKSDVLPTPRTNTLKRIRLQRNFKKKTYAPLRTAFAFAIIDCFHR</sequence>
<keyword evidence="3" id="KW-1185">Reference proteome</keyword>
<dbReference type="AlphaFoldDB" id="A0AAV4NC54"/>